<dbReference type="Gene3D" id="1.20.141.10">
    <property type="entry name" value="Chitosanase, subunit A, domain 1"/>
    <property type="match status" value="1"/>
</dbReference>
<comment type="caution">
    <text evidence="1">The sequence shown here is derived from an EMBL/GenBank/DDBJ whole genome shotgun (WGS) entry which is preliminary data.</text>
</comment>
<sequence>MASYSVALKNILVNSNVECNNAISLKEFKCWQAMKNCGFDELTLDYIFKELYLVEIWRLVRGDEVNNQKLAEQLFITEVSGGVAQVILAIQEMFALPCSGKVDSQVLELINRDWSNEYCDEVADAISLQSYEQSSLVWEEASVATRAVYRQPYSLLSHRLH</sequence>
<name>A0A553JK64_SHEHA</name>
<proteinExistence type="predicted"/>
<gene>
    <name evidence="1" type="ORF">FN961_18485</name>
</gene>
<organism evidence="1 2">
    <name type="scientific">Shewanella hanedai</name>
    <name type="common">Alteromonas hanedai</name>
    <dbReference type="NCBI Taxonomy" id="25"/>
    <lineage>
        <taxon>Bacteria</taxon>
        <taxon>Pseudomonadati</taxon>
        <taxon>Pseudomonadota</taxon>
        <taxon>Gammaproteobacteria</taxon>
        <taxon>Alteromonadales</taxon>
        <taxon>Shewanellaceae</taxon>
        <taxon>Shewanella</taxon>
    </lineage>
</organism>
<dbReference type="SUPFAM" id="SSF53955">
    <property type="entry name" value="Lysozyme-like"/>
    <property type="match status" value="1"/>
</dbReference>
<keyword evidence="2" id="KW-1185">Reference proteome</keyword>
<dbReference type="InterPro" id="IPR023346">
    <property type="entry name" value="Lysozyme-like_dom_sf"/>
</dbReference>
<evidence type="ECO:0000313" key="1">
    <source>
        <dbReference type="EMBL" id="TRY12808.1"/>
    </source>
</evidence>
<accession>A0A553JK64</accession>
<protein>
    <submittedName>
        <fullName evidence="1">Uncharacterized protein</fullName>
    </submittedName>
</protein>
<dbReference type="EMBL" id="VKGK01000026">
    <property type="protein sequence ID" value="TRY12808.1"/>
    <property type="molecule type" value="Genomic_DNA"/>
</dbReference>
<dbReference type="RefSeq" id="WP_144041659.1">
    <property type="nucleotide sequence ID" value="NZ_BMPL01000024.1"/>
</dbReference>
<dbReference type="OrthoDB" id="6316219at2"/>
<evidence type="ECO:0000313" key="2">
    <source>
        <dbReference type="Proteomes" id="UP000318126"/>
    </source>
</evidence>
<dbReference type="AlphaFoldDB" id="A0A553JK64"/>
<dbReference type="Proteomes" id="UP000318126">
    <property type="component" value="Unassembled WGS sequence"/>
</dbReference>
<reference evidence="2" key="1">
    <citation type="submission" date="2019-07" db="EMBL/GenBank/DDBJ databases">
        <title>Shewanella sp. YLB-08 draft genomic sequence.</title>
        <authorList>
            <person name="Yu L."/>
        </authorList>
    </citation>
    <scope>NUCLEOTIDE SEQUENCE [LARGE SCALE GENOMIC DNA]</scope>
    <source>
        <strain evidence="2">JCM 20706</strain>
    </source>
</reference>